<keyword evidence="7" id="KW-1185">Reference proteome</keyword>
<name>A0A1I2JN90_9BACT</name>
<organism evidence="6 7">
    <name type="scientific">Sunxiuqinia elliptica</name>
    <dbReference type="NCBI Taxonomy" id="655355"/>
    <lineage>
        <taxon>Bacteria</taxon>
        <taxon>Pseudomonadati</taxon>
        <taxon>Bacteroidota</taxon>
        <taxon>Bacteroidia</taxon>
        <taxon>Marinilabiliales</taxon>
        <taxon>Prolixibacteraceae</taxon>
        <taxon>Sunxiuqinia</taxon>
    </lineage>
</organism>
<dbReference type="PANTHER" id="PTHR42852:SF6">
    <property type="entry name" value="THIOL:DISULFIDE INTERCHANGE PROTEIN DSBE"/>
    <property type="match status" value="1"/>
</dbReference>
<evidence type="ECO:0000313" key="6">
    <source>
        <dbReference type="EMBL" id="SFF55699.1"/>
    </source>
</evidence>
<comment type="subcellular location">
    <subcellularLocation>
        <location evidence="1">Cell envelope</location>
    </subcellularLocation>
</comment>
<proteinExistence type="predicted"/>
<dbReference type="GO" id="GO:0017004">
    <property type="term" value="P:cytochrome complex assembly"/>
    <property type="evidence" value="ECO:0007669"/>
    <property type="project" value="UniProtKB-KW"/>
</dbReference>
<protein>
    <submittedName>
        <fullName evidence="6">Peroxiredoxin</fullName>
    </submittedName>
</protein>
<evidence type="ECO:0000259" key="5">
    <source>
        <dbReference type="PROSITE" id="PS51352"/>
    </source>
</evidence>
<dbReference type="EMBL" id="FONW01000009">
    <property type="protein sequence ID" value="SFF55699.1"/>
    <property type="molecule type" value="Genomic_DNA"/>
</dbReference>
<keyword evidence="2" id="KW-0201">Cytochrome c-type biogenesis</keyword>
<evidence type="ECO:0000256" key="2">
    <source>
        <dbReference type="ARBA" id="ARBA00022748"/>
    </source>
</evidence>
<dbReference type="Proteomes" id="UP000198964">
    <property type="component" value="Unassembled WGS sequence"/>
</dbReference>
<dbReference type="InterPro" id="IPR050553">
    <property type="entry name" value="Thioredoxin_ResA/DsbE_sf"/>
</dbReference>
<keyword evidence="4" id="KW-0676">Redox-active center</keyword>
<dbReference type="InterPro" id="IPR000866">
    <property type="entry name" value="AhpC/TSA"/>
</dbReference>
<dbReference type="PROSITE" id="PS51352">
    <property type="entry name" value="THIOREDOXIN_2"/>
    <property type="match status" value="1"/>
</dbReference>
<evidence type="ECO:0000256" key="4">
    <source>
        <dbReference type="ARBA" id="ARBA00023284"/>
    </source>
</evidence>
<dbReference type="AlphaFoldDB" id="A0A1I2JN90"/>
<evidence type="ECO:0000256" key="3">
    <source>
        <dbReference type="ARBA" id="ARBA00023157"/>
    </source>
</evidence>
<gene>
    <name evidence="6" type="ORF">SAMN05216283_10962</name>
</gene>
<sequence>MKNILLLLVCISFTLVSKAQKTTISGEIQGIEQASINLLVLPLKLGEKPIFKKVDCMDGRFECSIDFESNMWHLVRMNSNQFTAAFGEEKSSDKKLENRELLFFIRPGDKIAIKAKLGEYGINYQVYGNEISEQRNQVAQRLFALKEEYNKLILRQDTGLRLRHQQEQIEQVMLEIIVEHPNWICSAEMLAGFPEDAIAKHFKAFTPEVQHSFFGTHLSTILNEAETGTIAPDFTLFDEKGKRVSLTDFRGKYVILEFWGSWCGYCLKGIPKMKAYYSRYQDQVTFIGIACRDNKVAWKKVVADNDLYWVNLFAQDETITEKYGVMGYPTKVIIDEAGTIVWKTTGESDEFYDKIDRLFENVVR</sequence>
<dbReference type="RefSeq" id="WP_093920755.1">
    <property type="nucleotide sequence ID" value="NZ_FONW01000009.1"/>
</dbReference>
<accession>A0A1I2JN90</accession>
<dbReference type="GO" id="GO:0016491">
    <property type="term" value="F:oxidoreductase activity"/>
    <property type="evidence" value="ECO:0007669"/>
    <property type="project" value="InterPro"/>
</dbReference>
<evidence type="ECO:0000313" key="7">
    <source>
        <dbReference type="Proteomes" id="UP000198964"/>
    </source>
</evidence>
<dbReference type="Pfam" id="PF00578">
    <property type="entry name" value="AhpC-TSA"/>
    <property type="match status" value="1"/>
</dbReference>
<dbReference type="InterPro" id="IPR013766">
    <property type="entry name" value="Thioredoxin_domain"/>
</dbReference>
<dbReference type="CDD" id="cd02966">
    <property type="entry name" value="TlpA_like_family"/>
    <property type="match status" value="1"/>
</dbReference>
<dbReference type="PROSITE" id="PS00194">
    <property type="entry name" value="THIOREDOXIN_1"/>
    <property type="match status" value="1"/>
</dbReference>
<feature type="domain" description="Thioredoxin" evidence="5">
    <location>
        <begin position="225"/>
        <end position="360"/>
    </location>
</feature>
<dbReference type="STRING" id="655355.SAMN05216283_10962"/>
<keyword evidence="3" id="KW-1015">Disulfide bond</keyword>
<dbReference type="InterPro" id="IPR036249">
    <property type="entry name" value="Thioredoxin-like_sf"/>
</dbReference>
<evidence type="ECO:0000256" key="1">
    <source>
        <dbReference type="ARBA" id="ARBA00004196"/>
    </source>
</evidence>
<dbReference type="InterPro" id="IPR017937">
    <property type="entry name" value="Thioredoxin_CS"/>
</dbReference>
<dbReference type="GO" id="GO:0016209">
    <property type="term" value="F:antioxidant activity"/>
    <property type="evidence" value="ECO:0007669"/>
    <property type="project" value="InterPro"/>
</dbReference>
<dbReference type="Gene3D" id="3.40.30.10">
    <property type="entry name" value="Glutaredoxin"/>
    <property type="match status" value="1"/>
</dbReference>
<dbReference type="PANTHER" id="PTHR42852">
    <property type="entry name" value="THIOL:DISULFIDE INTERCHANGE PROTEIN DSBE"/>
    <property type="match status" value="1"/>
</dbReference>
<reference evidence="6 7" key="1">
    <citation type="submission" date="2016-10" db="EMBL/GenBank/DDBJ databases">
        <authorList>
            <person name="de Groot N.N."/>
        </authorList>
    </citation>
    <scope>NUCLEOTIDE SEQUENCE [LARGE SCALE GENOMIC DNA]</scope>
    <source>
        <strain evidence="6 7">CGMCC 1.9156</strain>
    </source>
</reference>
<dbReference type="SUPFAM" id="SSF52833">
    <property type="entry name" value="Thioredoxin-like"/>
    <property type="match status" value="1"/>
</dbReference>
<dbReference type="GO" id="GO:0030313">
    <property type="term" value="C:cell envelope"/>
    <property type="evidence" value="ECO:0007669"/>
    <property type="project" value="UniProtKB-SubCell"/>
</dbReference>